<keyword evidence="3" id="KW-0472">Membrane</keyword>
<evidence type="ECO:0000256" key="4">
    <source>
        <dbReference type="ARBA" id="ARBA00023139"/>
    </source>
</evidence>
<dbReference type="STRING" id="1441095.AM592_02420"/>
<reference evidence="9 10" key="2">
    <citation type="journal article" date="2016" name="Int. J. Syst. Evol. Microbiol.">
        <title>Bacillus gobiensis sp. nov., isolated from a soil sample.</title>
        <authorList>
            <person name="Liu B."/>
            <person name="Liu G.H."/>
            <person name="Cetin S."/>
            <person name="Schumann P."/>
            <person name="Pan Z.Z."/>
            <person name="Chen Q.Q."/>
        </authorList>
    </citation>
    <scope>NUCLEOTIDE SEQUENCE [LARGE SCALE GENOMIC DNA]</scope>
    <source>
        <strain evidence="9 10">FJAT-4402</strain>
    </source>
</reference>
<feature type="signal peptide" evidence="8">
    <location>
        <begin position="1"/>
        <end position="24"/>
    </location>
</feature>
<dbReference type="EMBL" id="CP012600">
    <property type="protein sequence ID" value="ALC80562.1"/>
    <property type="molecule type" value="Genomic_DNA"/>
</dbReference>
<evidence type="ECO:0000256" key="8">
    <source>
        <dbReference type="SAM" id="SignalP"/>
    </source>
</evidence>
<dbReference type="PANTHER" id="PTHR30429">
    <property type="entry name" value="D-METHIONINE-BINDING LIPOPROTEIN METQ"/>
    <property type="match status" value="1"/>
</dbReference>
<keyword evidence="10" id="KW-1185">Reference proteome</keyword>
<dbReference type="AlphaFoldDB" id="A0A0M3R8Z8"/>
<dbReference type="RefSeq" id="WP_053602299.1">
    <property type="nucleotide sequence ID" value="NZ_CP012600.1"/>
</dbReference>
<dbReference type="PANTHER" id="PTHR30429:SF3">
    <property type="entry name" value="LIPOPROTEIN"/>
    <property type="match status" value="1"/>
</dbReference>
<feature type="chain" id="PRO_5005788509" description="Lipoprotein" evidence="8">
    <location>
        <begin position="25"/>
        <end position="283"/>
    </location>
</feature>
<dbReference type="PIRSF" id="PIRSF002854">
    <property type="entry name" value="MetQ"/>
    <property type="match status" value="1"/>
</dbReference>
<protein>
    <recommendedName>
        <fullName evidence="6">Lipoprotein</fullName>
    </recommendedName>
</protein>
<dbReference type="Pfam" id="PF03180">
    <property type="entry name" value="Lipoprotein_9"/>
    <property type="match status" value="1"/>
</dbReference>
<sequence>MKKSALFIFFIVILALTGCSSVSSSGKGEKDKIKVGIRNSELRTWEFIKDKAEKEGLELEIVNFSSAYDPDQSLAAGDIDVNAFQHVAYLDVFNEKNGTDIVPIGTTIIAPLGLYSEKYKSVEEIPDGAQIAVPNDQSNWGRALILLQEAGLLTVVDDFDGNGGEDKIKDNPKKIEIVPVDGANTPRVMQDTAGSIINNGVAVEAGLSLKDALIHESKTAKPYINIIAARNEDKDKASLKKLVEIYQSDDTAKFIEETYKGNYIPTFISLEELSTYKETYKSK</sequence>
<evidence type="ECO:0000256" key="2">
    <source>
        <dbReference type="ARBA" id="ARBA00022729"/>
    </source>
</evidence>
<evidence type="ECO:0000256" key="1">
    <source>
        <dbReference type="ARBA" id="ARBA00004635"/>
    </source>
</evidence>
<evidence type="ECO:0000256" key="3">
    <source>
        <dbReference type="ARBA" id="ARBA00023136"/>
    </source>
</evidence>
<keyword evidence="2 8" id="KW-0732">Signal</keyword>
<dbReference type="SUPFAM" id="SSF53850">
    <property type="entry name" value="Periplasmic binding protein-like II"/>
    <property type="match status" value="1"/>
</dbReference>
<comment type="similarity">
    <text evidence="6">Belongs to the nlpA lipoprotein family.</text>
</comment>
<evidence type="ECO:0000313" key="10">
    <source>
        <dbReference type="Proteomes" id="UP000067625"/>
    </source>
</evidence>
<gene>
    <name evidence="9" type="ORF">AM592_02420</name>
</gene>
<evidence type="ECO:0000256" key="5">
    <source>
        <dbReference type="ARBA" id="ARBA00023288"/>
    </source>
</evidence>
<keyword evidence="5 6" id="KW-0449">Lipoprotein</keyword>
<feature type="lipid moiety-binding region" description="S-diacylglycerol cysteine" evidence="7">
    <location>
        <position position="19"/>
    </location>
</feature>
<organism evidence="9 10">
    <name type="scientific">Bacillus gobiensis</name>
    <dbReference type="NCBI Taxonomy" id="1441095"/>
    <lineage>
        <taxon>Bacteria</taxon>
        <taxon>Bacillati</taxon>
        <taxon>Bacillota</taxon>
        <taxon>Bacilli</taxon>
        <taxon>Bacillales</taxon>
        <taxon>Bacillaceae</taxon>
        <taxon>Bacillus</taxon>
    </lineage>
</organism>
<dbReference type="InterPro" id="IPR004872">
    <property type="entry name" value="Lipoprotein_NlpA"/>
</dbReference>
<evidence type="ECO:0000256" key="6">
    <source>
        <dbReference type="PIRNR" id="PIRNR002854"/>
    </source>
</evidence>
<dbReference type="Proteomes" id="UP000067625">
    <property type="component" value="Chromosome"/>
</dbReference>
<dbReference type="PROSITE" id="PS51257">
    <property type="entry name" value="PROKAR_LIPOPROTEIN"/>
    <property type="match status" value="1"/>
</dbReference>
<dbReference type="OrthoDB" id="9812878at2"/>
<evidence type="ECO:0000313" key="9">
    <source>
        <dbReference type="EMBL" id="ALC80562.1"/>
    </source>
</evidence>
<dbReference type="PATRIC" id="fig|1441095.3.peg.523"/>
<dbReference type="Gene3D" id="3.40.190.10">
    <property type="entry name" value="Periplasmic binding protein-like II"/>
    <property type="match status" value="2"/>
</dbReference>
<accession>A0A0M3R8Z8</accession>
<dbReference type="GO" id="GO:0016020">
    <property type="term" value="C:membrane"/>
    <property type="evidence" value="ECO:0007669"/>
    <property type="project" value="UniProtKB-SubCell"/>
</dbReference>
<evidence type="ECO:0000256" key="7">
    <source>
        <dbReference type="PIRSR" id="PIRSR002854-1"/>
    </source>
</evidence>
<keyword evidence="4" id="KW-0564">Palmitate</keyword>
<comment type="subcellular location">
    <subcellularLocation>
        <location evidence="1">Membrane</location>
        <topology evidence="1">Lipid-anchor</topology>
    </subcellularLocation>
</comment>
<reference evidence="10" key="1">
    <citation type="submission" date="2015-08" db="EMBL/GenBank/DDBJ databases">
        <title>Genome sequencing project for genomic taxonomy and phylogenomics of Bacillus-like bacteria.</title>
        <authorList>
            <person name="Liu B."/>
            <person name="Wang J."/>
            <person name="Zhu Y."/>
            <person name="Liu G."/>
            <person name="Chen Q."/>
            <person name="Chen Z."/>
            <person name="Lan J."/>
            <person name="Che J."/>
            <person name="Ge C."/>
            <person name="Shi H."/>
            <person name="Pan Z."/>
            <person name="Liu X."/>
        </authorList>
    </citation>
    <scope>NUCLEOTIDE SEQUENCE [LARGE SCALE GENOMIC DNA]</scope>
    <source>
        <strain evidence="10">FJAT-4402</strain>
    </source>
</reference>
<name>A0A0M3R8Z8_9BACI</name>
<proteinExistence type="inferred from homology"/>